<protein>
    <recommendedName>
        <fullName evidence="1">[acyl-carrier-protein] S-malonyltransferase</fullName>
        <ecNumber evidence="1">2.3.1.39</ecNumber>
    </recommendedName>
</protein>
<dbReference type="EC" id="2.3.1.39" evidence="1"/>
<dbReference type="SUPFAM" id="SSF52151">
    <property type="entry name" value="FabD/lysophospholipase-like"/>
    <property type="match status" value="1"/>
</dbReference>
<evidence type="ECO:0000256" key="2">
    <source>
        <dbReference type="ARBA" id="ARBA00022679"/>
    </source>
</evidence>
<keyword evidence="3 6" id="KW-0012">Acyltransferase</keyword>
<accession>A0ABY4C9E7</accession>
<evidence type="ECO:0000256" key="1">
    <source>
        <dbReference type="ARBA" id="ARBA00013258"/>
    </source>
</evidence>
<feature type="domain" description="Malonyl-CoA:ACP transacylase (MAT)" evidence="5">
    <location>
        <begin position="6"/>
        <end position="290"/>
    </location>
</feature>
<comment type="catalytic activity">
    <reaction evidence="4">
        <text>holo-[ACP] + malonyl-CoA = malonyl-[ACP] + CoA</text>
        <dbReference type="Rhea" id="RHEA:41792"/>
        <dbReference type="Rhea" id="RHEA-COMP:9623"/>
        <dbReference type="Rhea" id="RHEA-COMP:9685"/>
        <dbReference type="ChEBI" id="CHEBI:57287"/>
        <dbReference type="ChEBI" id="CHEBI:57384"/>
        <dbReference type="ChEBI" id="CHEBI:64479"/>
        <dbReference type="ChEBI" id="CHEBI:78449"/>
        <dbReference type="EC" id="2.3.1.39"/>
    </reaction>
</comment>
<dbReference type="Gene3D" id="3.40.366.10">
    <property type="entry name" value="Malonyl-Coenzyme A Acyl Carrier Protein, domain 2"/>
    <property type="match status" value="1"/>
</dbReference>
<reference evidence="6" key="1">
    <citation type="submission" date="2022-03" db="EMBL/GenBank/DDBJ databases">
        <title>Genome Identification and Characterization of new species Bdellovibrio reynosense LBG001 sp. nov. from a Mexico soil sample.</title>
        <authorList>
            <person name="Camilli A."/>
            <person name="Ajao Y."/>
            <person name="Guo X."/>
        </authorList>
    </citation>
    <scope>NUCLEOTIDE SEQUENCE</scope>
    <source>
        <strain evidence="6">LBG001</strain>
    </source>
</reference>
<dbReference type="GO" id="GO:0016746">
    <property type="term" value="F:acyltransferase activity"/>
    <property type="evidence" value="ECO:0007669"/>
    <property type="project" value="UniProtKB-KW"/>
</dbReference>
<sequence>MSVAFIFPGLNSLMRKSDRARFLHLPEVQDYFARAENVISDRFNKKFDFKEFLELPAEEIYSLKNISLAAVAICSIQSGVAQRLKDKVGEPDWVMGCSLGDLARAVFAGAYAFEDAVFNHIWFTQRIDGIDQIGKNIGVLAPKGEVFGAEDFAWFDETAVDVSCLTPRFLNIGGRYADLNKVEERAKEKNWNVITILEYPAHSRYILPYVQAVESDFHEVKAFKPKISVFSSLSTQPLEDPELIKQEFLLSITRPIHWSQAVQQLVNDKNIKQFINIGPCRSLSGLMRDIPVQVETKEAFEILA</sequence>
<dbReference type="Gene3D" id="3.30.70.250">
    <property type="entry name" value="Malonyl-CoA ACP transacylase, ACP-binding"/>
    <property type="match status" value="1"/>
</dbReference>
<dbReference type="InterPro" id="IPR050858">
    <property type="entry name" value="Mal-CoA-ACP_Trans/PKS_FabD"/>
</dbReference>
<evidence type="ECO:0000313" key="7">
    <source>
        <dbReference type="Proteomes" id="UP000830116"/>
    </source>
</evidence>
<organism evidence="6 7">
    <name type="scientific">Bdellovibrio reynosensis</name>
    <dbReference type="NCBI Taxonomy" id="2835041"/>
    <lineage>
        <taxon>Bacteria</taxon>
        <taxon>Pseudomonadati</taxon>
        <taxon>Bdellovibrionota</taxon>
        <taxon>Bdellovibrionia</taxon>
        <taxon>Bdellovibrionales</taxon>
        <taxon>Pseudobdellovibrionaceae</taxon>
        <taxon>Bdellovibrio</taxon>
    </lineage>
</organism>
<dbReference type="InterPro" id="IPR001227">
    <property type="entry name" value="Ac_transferase_dom_sf"/>
</dbReference>
<dbReference type="PANTHER" id="PTHR42681">
    <property type="entry name" value="MALONYL-COA-ACYL CARRIER PROTEIN TRANSACYLASE, MITOCHONDRIAL"/>
    <property type="match status" value="1"/>
</dbReference>
<dbReference type="SMART" id="SM00827">
    <property type="entry name" value="PKS_AT"/>
    <property type="match status" value="1"/>
</dbReference>
<name>A0ABY4C9E7_9BACT</name>
<dbReference type="Proteomes" id="UP000830116">
    <property type="component" value="Chromosome"/>
</dbReference>
<dbReference type="InterPro" id="IPR016035">
    <property type="entry name" value="Acyl_Trfase/lysoPLipase"/>
</dbReference>
<dbReference type="PANTHER" id="PTHR42681:SF1">
    <property type="entry name" value="MALONYL-COA-ACYL CARRIER PROTEIN TRANSACYLASE, MITOCHONDRIAL"/>
    <property type="match status" value="1"/>
</dbReference>
<dbReference type="RefSeq" id="WP_243535771.1">
    <property type="nucleotide sequence ID" value="NZ_CP093442.1"/>
</dbReference>
<keyword evidence="2" id="KW-0808">Transferase</keyword>
<gene>
    <name evidence="6" type="ORF">MNR06_10435</name>
</gene>
<dbReference type="Pfam" id="PF00698">
    <property type="entry name" value="Acyl_transf_1"/>
    <property type="match status" value="1"/>
</dbReference>
<dbReference type="InterPro" id="IPR014043">
    <property type="entry name" value="Acyl_transferase_dom"/>
</dbReference>
<dbReference type="EMBL" id="CP093442">
    <property type="protein sequence ID" value="UOF00118.1"/>
    <property type="molecule type" value="Genomic_DNA"/>
</dbReference>
<keyword evidence="7" id="KW-1185">Reference proteome</keyword>
<proteinExistence type="predicted"/>
<evidence type="ECO:0000313" key="6">
    <source>
        <dbReference type="EMBL" id="UOF00118.1"/>
    </source>
</evidence>
<evidence type="ECO:0000256" key="4">
    <source>
        <dbReference type="ARBA" id="ARBA00048462"/>
    </source>
</evidence>
<evidence type="ECO:0000256" key="3">
    <source>
        <dbReference type="ARBA" id="ARBA00023315"/>
    </source>
</evidence>
<evidence type="ECO:0000259" key="5">
    <source>
        <dbReference type="SMART" id="SM00827"/>
    </source>
</evidence>